<reference evidence="1" key="2">
    <citation type="submission" date="2020-09" db="EMBL/GenBank/DDBJ databases">
        <authorList>
            <person name="Sun Q."/>
            <person name="Ohkuma M."/>
        </authorList>
    </citation>
    <scope>NUCLEOTIDE SEQUENCE</scope>
    <source>
        <strain evidence="1">JCM 3086</strain>
    </source>
</reference>
<name>A0A917LBT9_9ACTN</name>
<sequence>MLDDLLGEFFEDLDPSGLLADVGLAEEVADDDERLMGREAEEWLVTAADYERGCRLVEEREARAQGERVLRTTRTPRRSRAARLLVLSRSQGYCENPHCTGRPADVTGRERPILEVDHVRDLALGAATTPARWWPSARTATRSRPVEAPAGRCARPCWRWR</sequence>
<organism evidence="1 2">
    <name type="scientific">Streptomyces brasiliensis</name>
    <dbReference type="NCBI Taxonomy" id="1954"/>
    <lineage>
        <taxon>Bacteria</taxon>
        <taxon>Bacillati</taxon>
        <taxon>Actinomycetota</taxon>
        <taxon>Actinomycetes</taxon>
        <taxon>Kitasatosporales</taxon>
        <taxon>Streptomycetaceae</taxon>
        <taxon>Streptomyces</taxon>
    </lineage>
</organism>
<reference evidence="1" key="1">
    <citation type="journal article" date="2014" name="Int. J. Syst. Evol. Microbiol.">
        <title>Complete genome sequence of Corynebacterium casei LMG S-19264T (=DSM 44701T), isolated from a smear-ripened cheese.</title>
        <authorList>
            <consortium name="US DOE Joint Genome Institute (JGI-PGF)"/>
            <person name="Walter F."/>
            <person name="Albersmeier A."/>
            <person name="Kalinowski J."/>
            <person name="Ruckert C."/>
        </authorList>
    </citation>
    <scope>NUCLEOTIDE SEQUENCE</scope>
    <source>
        <strain evidence="1">JCM 3086</strain>
    </source>
</reference>
<proteinExistence type="predicted"/>
<evidence type="ECO:0000313" key="2">
    <source>
        <dbReference type="Proteomes" id="UP000657574"/>
    </source>
</evidence>
<dbReference type="AlphaFoldDB" id="A0A917LBT9"/>
<dbReference type="RefSeq" id="WP_189315685.1">
    <property type="nucleotide sequence ID" value="NZ_BMQA01000041.1"/>
</dbReference>
<dbReference type="EMBL" id="BMQA01000041">
    <property type="protein sequence ID" value="GGJ51875.1"/>
    <property type="molecule type" value="Genomic_DNA"/>
</dbReference>
<comment type="caution">
    <text evidence="1">The sequence shown here is derived from an EMBL/GenBank/DDBJ whole genome shotgun (WGS) entry which is preliminary data.</text>
</comment>
<accession>A0A917LBT9</accession>
<keyword evidence="2" id="KW-1185">Reference proteome</keyword>
<evidence type="ECO:0000313" key="1">
    <source>
        <dbReference type="EMBL" id="GGJ51875.1"/>
    </source>
</evidence>
<dbReference type="Proteomes" id="UP000657574">
    <property type="component" value="Unassembled WGS sequence"/>
</dbReference>
<protein>
    <submittedName>
        <fullName evidence="1">Uncharacterized protein</fullName>
    </submittedName>
</protein>
<gene>
    <name evidence="1" type="ORF">GCM10010121_073510</name>
</gene>